<dbReference type="Pfam" id="PF02447">
    <property type="entry name" value="GntP_permease"/>
    <property type="match status" value="1"/>
</dbReference>
<evidence type="ECO:0000313" key="3">
    <source>
        <dbReference type="Proteomes" id="UP000184342"/>
    </source>
</evidence>
<reference evidence="2 3" key="1">
    <citation type="submission" date="2016-11" db="EMBL/GenBank/DDBJ databases">
        <authorList>
            <person name="Jaros S."/>
            <person name="Januszkiewicz K."/>
            <person name="Wedrychowicz H."/>
        </authorList>
    </citation>
    <scope>NUCLEOTIDE SEQUENCE [LARGE SCALE GENOMIC DNA]</scope>
    <source>
        <strain evidence="2 3">DSM 15970</strain>
    </source>
</reference>
<feature type="transmembrane region" description="Helical" evidence="1">
    <location>
        <begin position="392"/>
        <end position="410"/>
    </location>
</feature>
<dbReference type="Proteomes" id="UP000184342">
    <property type="component" value="Unassembled WGS sequence"/>
</dbReference>
<keyword evidence="1" id="KW-0812">Transmembrane</keyword>
<protein>
    <submittedName>
        <fullName evidence="2">H+/gluconate symporter</fullName>
    </submittedName>
</protein>
<gene>
    <name evidence="2" type="ORF">SAMN02745691_00734</name>
</gene>
<dbReference type="EMBL" id="FQYT01000006">
    <property type="protein sequence ID" value="SHI73496.1"/>
    <property type="molecule type" value="Genomic_DNA"/>
</dbReference>
<dbReference type="STRING" id="1122934.SAMN02745691_00734"/>
<keyword evidence="1" id="KW-1133">Transmembrane helix</keyword>
<proteinExistence type="predicted"/>
<name>A0A1M6DJR0_9FIRM</name>
<keyword evidence="3" id="KW-1185">Reference proteome</keyword>
<feature type="transmembrane region" description="Helical" evidence="1">
    <location>
        <begin position="244"/>
        <end position="261"/>
    </location>
</feature>
<dbReference type="InterPro" id="IPR003474">
    <property type="entry name" value="Glcn_transporter"/>
</dbReference>
<dbReference type="PANTHER" id="PTHR30354:SF7">
    <property type="entry name" value="BLL7963 PROTEIN"/>
    <property type="match status" value="1"/>
</dbReference>
<feature type="transmembrane region" description="Helical" evidence="1">
    <location>
        <begin position="7"/>
        <end position="40"/>
    </location>
</feature>
<dbReference type="OrthoDB" id="86125at2"/>
<feature type="transmembrane region" description="Helical" evidence="1">
    <location>
        <begin position="193"/>
        <end position="215"/>
    </location>
</feature>
<dbReference type="RefSeq" id="WP_073993008.1">
    <property type="nucleotide sequence ID" value="NZ_FQYT01000006.1"/>
</dbReference>
<dbReference type="GO" id="GO:0015128">
    <property type="term" value="F:gluconate transmembrane transporter activity"/>
    <property type="evidence" value="ECO:0007669"/>
    <property type="project" value="InterPro"/>
</dbReference>
<feature type="transmembrane region" description="Helical" evidence="1">
    <location>
        <begin position="343"/>
        <end position="361"/>
    </location>
</feature>
<sequence length="456" mass="48525">MSIGLIGIIIALVIFLLLTYKGFSTFYVSVICAVIVAVTNSINPLTAFSTNYVTGLVEIITSLFAIIFLGAILGKLFTDTGAAASIANTLIKTFIKDGQSEKKKVVIGLLILLIFGGLCTMGGIDAYIQVFTLFPVTLIIAEACNIPRRFVPGMITLNCAFVAAPGAPQIMNVLAVHAMQGAGFTEVSSTSGLIPGLVALVIIAVGGYFTLLVMIMKDKKNSLGFEMGDVPAIPHEEGRKLPPFILALLPLIAVFVCYTIIHWNIAIALTIGILINLVLMQQYIPRTERGQKITGIAAIRNSLNFGADNYPGAMMMIGTPAAFAGVITATQAFGSMVHGLSTLQINIMMLAFVAVAIIVLFTSSPPAALMISLPMIVGIAAAKGLDINPHLILRIAVLTSITFESLPWNGTILLMQKINHTNHKQSYMPYFWQTVVWTTVAALAAVVISIAAPGLN</sequence>
<accession>A0A1M6DJR0</accession>
<dbReference type="GO" id="GO:0005886">
    <property type="term" value="C:plasma membrane"/>
    <property type="evidence" value="ECO:0007669"/>
    <property type="project" value="TreeGrafter"/>
</dbReference>
<feature type="transmembrane region" description="Helical" evidence="1">
    <location>
        <begin position="430"/>
        <end position="452"/>
    </location>
</feature>
<feature type="transmembrane region" description="Helical" evidence="1">
    <location>
        <begin position="52"/>
        <end position="73"/>
    </location>
</feature>
<dbReference type="PANTHER" id="PTHR30354">
    <property type="entry name" value="GNT FAMILY GLUCONATE TRANSPORTER"/>
    <property type="match status" value="1"/>
</dbReference>
<feature type="transmembrane region" description="Helical" evidence="1">
    <location>
        <begin position="105"/>
        <end position="128"/>
    </location>
</feature>
<evidence type="ECO:0000313" key="2">
    <source>
        <dbReference type="EMBL" id="SHI73496.1"/>
    </source>
</evidence>
<dbReference type="AlphaFoldDB" id="A0A1M6DJR0"/>
<keyword evidence="1" id="KW-0472">Membrane</keyword>
<evidence type="ECO:0000256" key="1">
    <source>
        <dbReference type="SAM" id="Phobius"/>
    </source>
</evidence>
<organism evidence="2 3">
    <name type="scientific">Parasporobacterium paucivorans DSM 15970</name>
    <dbReference type="NCBI Taxonomy" id="1122934"/>
    <lineage>
        <taxon>Bacteria</taxon>
        <taxon>Bacillati</taxon>
        <taxon>Bacillota</taxon>
        <taxon>Clostridia</taxon>
        <taxon>Lachnospirales</taxon>
        <taxon>Lachnospiraceae</taxon>
        <taxon>Parasporobacterium</taxon>
    </lineage>
</organism>